<dbReference type="EMBL" id="BMAW01085526">
    <property type="protein sequence ID" value="GFU43376.1"/>
    <property type="molecule type" value="Genomic_DNA"/>
</dbReference>
<dbReference type="PANTHER" id="PTHR47331">
    <property type="entry name" value="PHD-TYPE DOMAIN-CONTAINING PROTEIN"/>
    <property type="match status" value="1"/>
</dbReference>
<dbReference type="AlphaFoldDB" id="A0A8X6USD1"/>
<evidence type="ECO:0000313" key="2">
    <source>
        <dbReference type="Proteomes" id="UP000887013"/>
    </source>
</evidence>
<reference evidence="1" key="1">
    <citation type="submission" date="2020-08" db="EMBL/GenBank/DDBJ databases">
        <title>Multicomponent nature underlies the extraordinary mechanical properties of spider dragline silk.</title>
        <authorList>
            <person name="Kono N."/>
            <person name="Nakamura H."/>
            <person name="Mori M."/>
            <person name="Yoshida Y."/>
            <person name="Ohtoshi R."/>
            <person name="Malay A.D."/>
            <person name="Moran D.A.P."/>
            <person name="Tomita M."/>
            <person name="Numata K."/>
            <person name="Arakawa K."/>
        </authorList>
    </citation>
    <scope>NUCLEOTIDE SEQUENCE</scope>
</reference>
<dbReference type="GO" id="GO:0071897">
    <property type="term" value="P:DNA biosynthetic process"/>
    <property type="evidence" value="ECO:0007669"/>
    <property type="project" value="UniProtKB-ARBA"/>
</dbReference>
<dbReference type="InterPro" id="IPR008042">
    <property type="entry name" value="Retrotrans_Pao"/>
</dbReference>
<gene>
    <name evidence="1" type="primary">AVEN_131029_1</name>
    <name evidence="1" type="ORF">NPIL_2521</name>
</gene>
<dbReference type="Pfam" id="PF05380">
    <property type="entry name" value="Peptidase_A17"/>
    <property type="match status" value="1"/>
</dbReference>
<evidence type="ECO:0000313" key="1">
    <source>
        <dbReference type="EMBL" id="GFU43376.1"/>
    </source>
</evidence>
<dbReference type="PANTHER" id="PTHR47331:SF1">
    <property type="entry name" value="GAG-LIKE PROTEIN"/>
    <property type="match status" value="1"/>
</dbReference>
<dbReference type="SUPFAM" id="SSF56672">
    <property type="entry name" value="DNA/RNA polymerases"/>
    <property type="match status" value="1"/>
</dbReference>
<sequence length="211" mass="24780">MFEEDQPKCYEMLNSFLYVDDLFYGANTAWEAYELTSTTIEILEAAALYLKRLKTNCSELRTLWIRNGYEENTNCSQGTGFLGLKWDPNEDRIKLNFQDIRASVDVRVTKRHVLRIISRNFDPCGIISPFVMTVKILLQEMWERGLKWHDDLPIDLERKWKTWCSELSKLELVSIERKLFGSAKVNEIFLHLFCDANPKTYGAVAFLRYIN</sequence>
<dbReference type="OrthoDB" id="6432884at2759"/>
<organism evidence="1 2">
    <name type="scientific">Nephila pilipes</name>
    <name type="common">Giant wood spider</name>
    <name type="synonym">Nephila maculata</name>
    <dbReference type="NCBI Taxonomy" id="299642"/>
    <lineage>
        <taxon>Eukaryota</taxon>
        <taxon>Metazoa</taxon>
        <taxon>Ecdysozoa</taxon>
        <taxon>Arthropoda</taxon>
        <taxon>Chelicerata</taxon>
        <taxon>Arachnida</taxon>
        <taxon>Araneae</taxon>
        <taxon>Araneomorphae</taxon>
        <taxon>Entelegynae</taxon>
        <taxon>Araneoidea</taxon>
        <taxon>Nephilidae</taxon>
        <taxon>Nephila</taxon>
    </lineage>
</organism>
<dbReference type="Proteomes" id="UP000887013">
    <property type="component" value="Unassembled WGS sequence"/>
</dbReference>
<proteinExistence type="predicted"/>
<name>A0A8X6USD1_NEPPI</name>
<comment type="caution">
    <text evidence="1">The sequence shown here is derived from an EMBL/GenBank/DDBJ whole genome shotgun (WGS) entry which is preliminary data.</text>
</comment>
<protein>
    <submittedName>
        <fullName evidence="1">Uncharacterized protein</fullName>
    </submittedName>
</protein>
<keyword evidence="2" id="KW-1185">Reference proteome</keyword>
<accession>A0A8X6USD1</accession>
<dbReference type="InterPro" id="IPR043502">
    <property type="entry name" value="DNA/RNA_pol_sf"/>
</dbReference>